<proteinExistence type="predicted"/>
<evidence type="ECO:0000313" key="3">
    <source>
        <dbReference type="Proteomes" id="UP000277580"/>
    </source>
</evidence>
<sequence length="120" mass="13820">MPFSTRAFTNRAPPATSRPRRDLIMSFFAPCSPPRAPQSPNKTQQPSEYRTLPNGDVISLRRCHPSNGFNVFQETNLLGVIRKVHQAQVDRGVAAVSAVKCRPEYWTPHYRLCERWHPRY</sequence>
<dbReference type="Proteomes" id="UP000277580">
    <property type="component" value="Unassembled WGS sequence"/>
</dbReference>
<dbReference type="AlphaFoldDB" id="A0A3N4KIH9"/>
<accession>A0A3N4KIH9</accession>
<dbReference type="OrthoDB" id="10486503at2759"/>
<gene>
    <name evidence="2" type="ORF">P167DRAFT_576251</name>
</gene>
<dbReference type="EMBL" id="ML119143">
    <property type="protein sequence ID" value="RPB10353.1"/>
    <property type="molecule type" value="Genomic_DNA"/>
</dbReference>
<evidence type="ECO:0000256" key="1">
    <source>
        <dbReference type="SAM" id="MobiDB-lite"/>
    </source>
</evidence>
<keyword evidence="3" id="KW-1185">Reference proteome</keyword>
<name>A0A3N4KIH9_9PEZI</name>
<dbReference type="InParanoid" id="A0A3N4KIH9"/>
<organism evidence="2 3">
    <name type="scientific">Morchella conica CCBAS932</name>
    <dbReference type="NCBI Taxonomy" id="1392247"/>
    <lineage>
        <taxon>Eukaryota</taxon>
        <taxon>Fungi</taxon>
        <taxon>Dikarya</taxon>
        <taxon>Ascomycota</taxon>
        <taxon>Pezizomycotina</taxon>
        <taxon>Pezizomycetes</taxon>
        <taxon>Pezizales</taxon>
        <taxon>Morchellaceae</taxon>
        <taxon>Morchella</taxon>
    </lineage>
</organism>
<feature type="region of interest" description="Disordered" evidence="1">
    <location>
        <begin position="29"/>
        <end position="51"/>
    </location>
</feature>
<feature type="compositionally biased region" description="Polar residues" evidence="1">
    <location>
        <begin position="38"/>
        <end position="48"/>
    </location>
</feature>
<evidence type="ECO:0000313" key="2">
    <source>
        <dbReference type="EMBL" id="RPB10353.1"/>
    </source>
</evidence>
<protein>
    <submittedName>
        <fullName evidence="2">Uncharacterized protein</fullName>
    </submittedName>
</protein>
<reference evidence="2 3" key="1">
    <citation type="journal article" date="2018" name="Nat. Ecol. Evol.">
        <title>Pezizomycetes genomes reveal the molecular basis of ectomycorrhizal truffle lifestyle.</title>
        <authorList>
            <person name="Murat C."/>
            <person name="Payen T."/>
            <person name="Noel B."/>
            <person name="Kuo A."/>
            <person name="Morin E."/>
            <person name="Chen J."/>
            <person name="Kohler A."/>
            <person name="Krizsan K."/>
            <person name="Balestrini R."/>
            <person name="Da Silva C."/>
            <person name="Montanini B."/>
            <person name="Hainaut M."/>
            <person name="Levati E."/>
            <person name="Barry K.W."/>
            <person name="Belfiori B."/>
            <person name="Cichocki N."/>
            <person name="Clum A."/>
            <person name="Dockter R.B."/>
            <person name="Fauchery L."/>
            <person name="Guy J."/>
            <person name="Iotti M."/>
            <person name="Le Tacon F."/>
            <person name="Lindquist E.A."/>
            <person name="Lipzen A."/>
            <person name="Malagnac F."/>
            <person name="Mello A."/>
            <person name="Molinier V."/>
            <person name="Miyauchi S."/>
            <person name="Poulain J."/>
            <person name="Riccioni C."/>
            <person name="Rubini A."/>
            <person name="Sitrit Y."/>
            <person name="Splivallo R."/>
            <person name="Traeger S."/>
            <person name="Wang M."/>
            <person name="Zifcakova L."/>
            <person name="Wipf D."/>
            <person name="Zambonelli A."/>
            <person name="Paolocci F."/>
            <person name="Nowrousian M."/>
            <person name="Ottonello S."/>
            <person name="Baldrian P."/>
            <person name="Spatafora J.W."/>
            <person name="Henrissat B."/>
            <person name="Nagy L.G."/>
            <person name="Aury J.M."/>
            <person name="Wincker P."/>
            <person name="Grigoriev I.V."/>
            <person name="Bonfante P."/>
            <person name="Martin F.M."/>
        </authorList>
    </citation>
    <scope>NUCLEOTIDE SEQUENCE [LARGE SCALE GENOMIC DNA]</scope>
    <source>
        <strain evidence="2 3">CCBAS932</strain>
    </source>
</reference>